<dbReference type="GO" id="GO:1901907">
    <property type="term" value="P:diadenosine pentaphosphate catabolic process"/>
    <property type="evidence" value="ECO:0007669"/>
    <property type="project" value="TreeGrafter"/>
</dbReference>
<dbReference type="PANTHER" id="PTHR12629">
    <property type="entry name" value="DIPHOSPHOINOSITOL POLYPHOSPHATE PHOSPHOHYDROLASE"/>
    <property type="match status" value="1"/>
</dbReference>
<dbReference type="GO" id="GO:0034431">
    <property type="term" value="F:bis(5'-adenosyl)-hexaphosphatase activity"/>
    <property type="evidence" value="ECO:0007669"/>
    <property type="project" value="TreeGrafter"/>
</dbReference>
<dbReference type="GO" id="GO:1901911">
    <property type="term" value="P:adenosine 5'-(hexahydrogen pentaphosphate) catabolic process"/>
    <property type="evidence" value="ECO:0007669"/>
    <property type="project" value="TreeGrafter"/>
</dbReference>
<keyword evidence="3" id="KW-0378">Hydrolase</keyword>
<evidence type="ECO:0000256" key="1">
    <source>
        <dbReference type="ARBA" id="ARBA00001946"/>
    </source>
</evidence>
<accession>A0A844AQX4</accession>
<keyword evidence="2" id="KW-0479">Metal-binding</keyword>
<dbReference type="PROSITE" id="PS51462">
    <property type="entry name" value="NUDIX"/>
    <property type="match status" value="1"/>
</dbReference>
<dbReference type="CDD" id="cd04666">
    <property type="entry name" value="NUDIX_DIPP2_like_Nudt4"/>
    <property type="match status" value="1"/>
</dbReference>
<evidence type="ECO:0000259" key="5">
    <source>
        <dbReference type="PROSITE" id="PS51462"/>
    </source>
</evidence>
<dbReference type="PANTHER" id="PTHR12629:SF0">
    <property type="entry name" value="DIPHOSPHOINOSITOL-POLYPHOSPHATE DIPHOSPHATASE"/>
    <property type="match status" value="1"/>
</dbReference>
<dbReference type="GO" id="GO:0008486">
    <property type="term" value="F:diphosphoinositol-polyphosphate diphosphatase activity"/>
    <property type="evidence" value="ECO:0007669"/>
    <property type="project" value="TreeGrafter"/>
</dbReference>
<dbReference type="InterPro" id="IPR047198">
    <property type="entry name" value="DDP-like_NUDIX"/>
</dbReference>
<sequence>MTSFFPTKVWEEYLRPLILRPRRLQVAALCLRGSGDNRKVLLITSRDTGRWIIPKGWPMNGKTCSEAALQEAWEEAGVIEAEIDDTPIGSYNYYKRRDNGTREPVTTLIYAVNVHKLADSYPEASQRKRKWLSPKKASTLVAEPELQELLAAL</sequence>
<dbReference type="GO" id="GO:0000298">
    <property type="term" value="F:endopolyphosphatase activity"/>
    <property type="evidence" value="ECO:0007669"/>
    <property type="project" value="TreeGrafter"/>
</dbReference>
<keyword evidence="4" id="KW-0460">Magnesium</keyword>
<dbReference type="AlphaFoldDB" id="A0A844AQX4"/>
<protein>
    <submittedName>
        <fullName evidence="6">NUDIX domain-containing protein</fullName>
    </submittedName>
</protein>
<dbReference type="RefSeq" id="WP_153548220.1">
    <property type="nucleotide sequence ID" value="NZ_WIXK01000005.1"/>
</dbReference>
<keyword evidence="7" id="KW-1185">Reference proteome</keyword>
<dbReference type="Gene3D" id="3.90.79.10">
    <property type="entry name" value="Nucleoside Triphosphate Pyrophosphohydrolase"/>
    <property type="match status" value="1"/>
</dbReference>
<evidence type="ECO:0000256" key="4">
    <source>
        <dbReference type="ARBA" id="ARBA00022842"/>
    </source>
</evidence>
<dbReference type="InterPro" id="IPR000086">
    <property type="entry name" value="NUDIX_hydrolase_dom"/>
</dbReference>
<name>A0A844AQX4_9RHOB</name>
<proteinExistence type="predicted"/>
<comment type="cofactor">
    <cofactor evidence="1">
        <name>Mg(2+)</name>
        <dbReference type="ChEBI" id="CHEBI:18420"/>
    </cofactor>
</comment>
<evidence type="ECO:0000256" key="3">
    <source>
        <dbReference type="ARBA" id="ARBA00022801"/>
    </source>
</evidence>
<organism evidence="6 7">
    <name type="scientific">Tritonibacter aquimaris</name>
    <dbReference type="NCBI Taxonomy" id="2663379"/>
    <lineage>
        <taxon>Bacteria</taxon>
        <taxon>Pseudomonadati</taxon>
        <taxon>Pseudomonadota</taxon>
        <taxon>Alphaproteobacteria</taxon>
        <taxon>Rhodobacterales</taxon>
        <taxon>Paracoccaceae</taxon>
        <taxon>Tritonibacter</taxon>
    </lineage>
</organism>
<dbReference type="GO" id="GO:0034432">
    <property type="term" value="F:bis(5'-adenosyl)-pentaphosphatase activity"/>
    <property type="evidence" value="ECO:0007669"/>
    <property type="project" value="TreeGrafter"/>
</dbReference>
<reference evidence="6 7" key="1">
    <citation type="submission" date="2019-10" db="EMBL/GenBank/DDBJ databases">
        <title>Epibacterium sp. nov., isolated from seawater.</title>
        <authorList>
            <person name="Zhang X."/>
            <person name="Li N."/>
        </authorList>
    </citation>
    <scope>NUCLEOTIDE SEQUENCE [LARGE SCALE GENOMIC DNA]</scope>
    <source>
        <strain evidence="6 7">SM1969</strain>
    </source>
</reference>
<dbReference type="GO" id="GO:0046872">
    <property type="term" value="F:metal ion binding"/>
    <property type="evidence" value="ECO:0007669"/>
    <property type="project" value="UniProtKB-KW"/>
</dbReference>
<evidence type="ECO:0000313" key="6">
    <source>
        <dbReference type="EMBL" id="MQY43343.1"/>
    </source>
</evidence>
<dbReference type="GO" id="GO:0005737">
    <property type="term" value="C:cytoplasm"/>
    <property type="evidence" value="ECO:0007669"/>
    <property type="project" value="TreeGrafter"/>
</dbReference>
<dbReference type="Proteomes" id="UP000436694">
    <property type="component" value="Unassembled WGS sequence"/>
</dbReference>
<evidence type="ECO:0000313" key="7">
    <source>
        <dbReference type="Proteomes" id="UP000436694"/>
    </source>
</evidence>
<feature type="domain" description="Nudix hydrolase" evidence="5">
    <location>
        <begin position="21"/>
        <end position="153"/>
    </location>
</feature>
<dbReference type="GO" id="GO:0071543">
    <property type="term" value="P:diphosphoinositol polyphosphate metabolic process"/>
    <property type="evidence" value="ECO:0007669"/>
    <property type="project" value="TreeGrafter"/>
</dbReference>
<dbReference type="Pfam" id="PF00293">
    <property type="entry name" value="NUDIX"/>
    <property type="match status" value="1"/>
</dbReference>
<gene>
    <name evidence="6" type="ORF">GG681_11880</name>
</gene>
<dbReference type="GO" id="GO:1901909">
    <property type="term" value="P:diadenosine hexaphosphate catabolic process"/>
    <property type="evidence" value="ECO:0007669"/>
    <property type="project" value="TreeGrafter"/>
</dbReference>
<evidence type="ECO:0000256" key="2">
    <source>
        <dbReference type="ARBA" id="ARBA00022723"/>
    </source>
</evidence>
<dbReference type="SUPFAM" id="SSF55811">
    <property type="entry name" value="Nudix"/>
    <property type="match status" value="1"/>
</dbReference>
<comment type="caution">
    <text evidence="6">The sequence shown here is derived from an EMBL/GenBank/DDBJ whole genome shotgun (WGS) entry which is preliminary data.</text>
</comment>
<dbReference type="InterPro" id="IPR015797">
    <property type="entry name" value="NUDIX_hydrolase-like_dom_sf"/>
</dbReference>
<dbReference type="EMBL" id="WIXK01000005">
    <property type="protein sequence ID" value="MQY43343.1"/>
    <property type="molecule type" value="Genomic_DNA"/>
</dbReference>